<proteinExistence type="predicted"/>
<dbReference type="EMBL" id="HBEY01040895">
    <property type="protein sequence ID" value="CAD8616174.1"/>
    <property type="molecule type" value="Transcribed_RNA"/>
</dbReference>
<feature type="compositionally biased region" description="Low complexity" evidence="1">
    <location>
        <begin position="238"/>
        <end position="248"/>
    </location>
</feature>
<reference evidence="2" key="1">
    <citation type="submission" date="2021-01" db="EMBL/GenBank/DDBJ databases">
        <authorList>
            <person name="Corre E."/>
            <person name="Pelletier E."/>
            <person name="Niang G."/>
            <person name="Scheremetjew M."/>
            <person name="Finn R."/>
            <person name="Kale V."/>
            <person name="Holt S."/>
            <person name="Cochrane G."/>
            <person name="Meng A."/>
            <person name="Brown T."/>
            <person name="Cohen L."/>
        </authorList>
    </citation>
    <scope>NUCLEOTIDE SEQUENCE</scope>
    <source>
        <strain evidence="2">PLY182g</strain>
    </source>
</reference>
<dbReference type="AlphaFoldDB" id="A0A7S0Q6A3"/>
<feature type="region of interest" description="Disordered" evidence="1">
    <location>
        <begin position="202"/>
        <end position="224"/>
    </location>
</feature>
<protein>
    <submittedName>
        <fullName evidence="2">Uncharacterized protein</fullName>
    </submittedName>
</protein>
<organism evidence="2">
    <name type="scientific">Coccolithus braarudii</name>
    <dbReference type="NCBI Taxonomy" id="221442"/>
    <lineage>
        <taxon>Eukaryota</taxon>
        <taxon>Haptista</taxon>
        <taxon>Haptophyta</taxon>
        <taxon>Prymnesiophyceae</taxon>
        <taxon>Coccolithales</taxon>
        <taxon>Coccolithaceae</taxon>
        <taxon>Coccolithus</taxon>
    </lineage>
</organism>
<sequence length="257" mass="27486">MKESSAAGMVLTRRMTRRDLHDGDNDAAVTDGSCKSQEAISTIMSRSPRLESRESGSSLPPTAYHPSLMLASTELGVYIKWALLLQEHLEHVQGERAGLVQQCSRLQADNHMLRRMLIAEDPTKYAQLSTSEAPGSEDAEHPSSADEMHQQAAQSDNSSEPTPPIPSRSAALSVQSAPGAPASSDMLSTSNLRVLASFLKEAPVDADTSPPSQPSLSPGRKRSLAAFDQLAADNLSARSARRLATSAGSRHRASTDE</sequence>
<feature type="compositionally biased region" description="Basic and acidic residues" evidence="1">
    <location>
        <begin position="138"/>
        <end position="149"/>
    </location>
</feature>
<evidence type="ECO:0000256" key="1">
    <source>
        <dbReference type="SAM" id="MobiDB-lite"/>
    </source>
</evidence>
<feature type="region of interest" description="Disordered" evidence="1">
    <location>
        <begin position="238"/>
        <end position="257"/>
    </location>
</feature>
<gene>
    <name evidence="2" type="ORF">CPEL01642_LOCUS19555</name>
</gene>
<feature type="compositionally biased region" description="Polar residues" evidence="1">
    <location>
        <begin position="151"/>
        <end position="160"/>
    </location>
</feature>
<feature type="region of interest" description="Disordered" evidence="1">
    <location>
        <begin position="1"/>
        <end position="28"/>
    </location>
</feature>
<accession>A0A7S0Q6A3</accession>
<evidence type="ECO:0000313" key="2">
    <source>
        <dbReference type="EMBL" id="CAD8616174.1"/>
    </source>
</evidence>
<feature type="region of interest" description="Disordered" evidence="1">
    <location>
        <begin position="127"/>
        <end position="186"/>
    </location>
</feature>
<name>A0A7S0Q6A3_9EUKA</name>